<proteinExistence type="predicted"/>
<gene>
    <name evidence="1" type="ORF">CBF53_09190</name>
    <name evidence="2" type="ORF">CBF70_10250</name>
</gene>
<reference evidence="3 4" key="3">
    <citation type="submission" date="2017-09" db="EMBL/GenBank/DDBJ databases">
        <title>Tripartite evolution among Lactobacillus johnsonii, Lactobacillus taiwanensis, Lactobacillus reuteri and their rodent host.</title>
        <authorList>
            <person name="Wang T."/>
            <person name="Knowles S."/>
            <person name="Cheng C."/>
        </authorList>
    </citation>
    <scope>NUCLEOTIDE SEQUENCE [LARGE SCALE GENOMIC DNA]</scope>
    <source>
        <strain evidence="2 3">609q</strain>
        <strain evidence="1 4">609u</strain>
    </source>
</reference>
<dbReference type="EMBL" id="NGNV01000055">
    <property type="protein sequence ID" value="OYR87153.1"/>
    <property type="molecule type" value="Genomic_DNA"/>
</dbReference>
<evidence type="ECO:0000313" key="2">
    <source>
        <dbReference type="EMBL" id="OYR90024.1"/>
    </source>
</evidence>
<organism evidence="2 3">
    <name type="scientific">Lactobacillus taiwanensis</name>
    <dbReference type="NCBI Taxonomy" id="508451"/>
    <lineage>
        <taxon>Bacteria</taxon>
        <taxon>Bacillati</taxon>
        <taxon>Bacillota</taxon>
        <taxon>Bacilli</taxon>
        <taxon>Lactobacillales</taxon>
        <taxon>Lactobacillaceae</taxon>
        <taxon>Lactobacillus</taxon>
    </lineage>
</organism>
<dbReference type="AlphaFoldDB" id="A0A256L9C8"/>
<evidence type="ECO:0000313" key="4">
    <source>
        <dbReference type="Proteomes" id="UP000216316"/>
    </source>
</evidence>
<evidence type="ECO:0000313" key="3">
    <source>
        <dbReference type="Proteomes" id="UP000215828"/>
    </source>
</evidence>
<dbReference type="Proteomes" id="UP000215828">
    <property type="component" value="Unassembled WGS sequence"/>
</dbReference>
<sequence>MGRYNLKNDRRSNKHEHDDLDITRLSRELIRPKSANYGYRRESNHPDKVGVSLQFMSGHFFKTSEFTVDDIAEALDRGKCWLKQKNGGAINLRFVASYSPYKFYPKDDSRLGKQKR</sequence>
<protein>
    <submittedName>
        <fullName evidence="2">Uncharacterized protein</fullName>
    </submittedName>
</protein>
<reference evidence="2 3" key="1">
    <citation type="submission" date="2017-04" db="EMBL/GenBank/DDBJ databases">
        <authorList>
            <person name="Afonso C.L."/>
            <person name="Miller P.J."/>
            <person name="Scott M.A."/>
            <person name="Spackman E."/>
            <person name="Goraichik I."/>
            <person name="Dimitrov K.M."/>
            <person name="Suarez D.L."/>
            <person name="Swayne D.E."/>
        </authorList>
    </citation>
    <scope>NUCLEOTIDE SEQUENCE [LARGE SCALE GENOMIC DNA]</scope>
    <source>
        <strain evidence="2 3">609q</strain>
    </source>
</reference>
<accession>A0A256L9C8</accession>
<keyword evidence="4" id="KW-1185">Reference proteome</keyword>
<reference evidence="1 4" key="2">
    <citation type="submission" date="2017-05" db="EMBL/GenBank/DDBJ databases">
        <authorList>
            <person name="Lin X.B."/>
            <person name="Stothard P."/>
            <person name="Tasseva G."/>
            <person name="Walter J."/>
        </authorList>
    </citation>
    <scope>NUCLEOTIDE SEQUENCE [LARGE SCALE GENOMIC DNA]</scope>
    <source>
        <strain evidence="1 4">609u</strain>
    </source>
</reference>
<name>A0A256L9C8_9LACO</name>
<dbReference type="RefSeq" id="WP_094496148.1">
    <property type="nucleotide sequence ID" value="NZ_NGNV01000055.1"/>
</dbReference>
<dbReference type="Proteomes" id="UP000216316">
    <property type="component" value="Unassembled WGS sequence"/>
</dbReference>
<dbReference type="EMBL" id="NGNX01000062">
    <property type="protein sequence ID" value="OYR90024.1"/>
    <property type="molecule type" value="Genomic_DNA"/>
</dbReference>
<evidence type="ECO:0000313" key="1">
    <source>
        <dbReference type="EMBL" id="OYR87153.1"/>
    </source>
</evidence>
<comment type="caution">
    <text evidence="2">The sequence shown here is derived from an EMBL/GenBank/DDBJ whole genome shotgun (WGS) entry which is preliminary data.</text>
</comment>